<gene>
    <name evidence="2" type="ORF">SAMN05216581_1578</name>
    <name evidence="1" type="ORF">SAMN05216598_2507</name>
</gene>
<dbReference type="AlphaFoldDB" id="A0A1H6N3P5"/>
<name>A0A1H6N3P5_9PSED</name>
<dbReference type="EMBL" id="LT629972">
    <property type="protein sequence ID" value="SEI05147.1"/>
    <property type="molecule type" value="Genomic_DNA"/>
</dbReference>
<dbReference type="Proteomes" id="UP000199524">
    <property type="component" value="Chromosome I"/>
</dbReference>
<dbReference type="GeneID" id="300210692"/>
<dbReference type="RefSeq" id="WP_155250507.1">
    <property type="nucleotide sequence ID" value="NZ_CP162519.1"/>
</dbReference>
<protein>
    <submittedName>
        <fullName evidence="2">Uncharacterized protein</fullName>
    </submittedName>
</protein>
<reference evidence="2 3" key="1">
    <citation type="submission" date="2016-10" db="EMBL/GenBank/DDBJ databases">
        <authorList>
            <person name="de Groot N.N."/>
        </authorList>
    </citation>
    <scope>NUCLEOTIDE SEQUENCE [LARGE SCALE GENOMIC DNA]</scope>
    <source>
        <strain evidence="1">ATCC 23835</strain>
        <strain evidence="2 3">LMG 2158</strain>
    </source>
</reference>
<dbReference type="Proteomes" id="UP000182272">
    <property type="component" value="Chromosome I"/>
</dbReference>
<evidence type="ECO:0000313" key="1">
    <source>
        <dbReference type="EMBL" id="SDS71514.1"/>
    </source>
</evidence>
<accession>A0A1H1UG60</accession>
<evidence type="ECO:0000313" key="4">
    <source>
        <dbReference type="Proteomes" id="UP000199524"/>
    </source>
</evidence>
<evidence type="ECO:0000313" key="2">
    <source>
        <dbReference type="EMBL" id="SEI05147.1"/>
    </source>
</evidence>
<organism evidence="2 3">
    <name type="scientific">Pseudomonas asplenii</name>
    <dbReference type="NCBI Taxonomy" id="53407"/>
    <lineage>
        <taxon>Bacteria</taxon>
        <taxon>Pseudomonadati</taxon>
        <taxon>Pseudomonadota</taxon>
        <taxon>Gammaproteobacteria</taxon>
        <taxon>Pseudomonadales</taxon>
        <taxon>Pseudomonadaceae</taxon>
        <taxon>Pseudomonas</taxon>
    </lineage>
</organism>
<evidence type="ECO:0000313" key="3">
    <source>
        <dbReference type="Proteomes" id="UP000182272"/>
    </source>
</evidence>
<reference evidence="4" key="2">
    <citation type="submission" date="2016-10" db="EMBL/GenBank/DDBJ databases">
        <authorList>
            <person name="Varghese N."/>
            <person name="Submissions S."/>
        </authorList>
    </citation>
    <scope>NUCLEOTIDE SEQUENCE [LARGE SCALE GENOMIC DNA]</scope>
    <source>
        <strain evidence="4">ATCC 23835</strain>
    </source>
</reference>
<accession>A0A1H6N3P5</accession>
<proteinExistence type="predicted"/>
<dbReference type="EMBL" id="LT629777">
    <property type="protein sequence ID" value="SDS71514.1"/>
    <property type="molecule type" value="Genomic_DNA"/>
</dbReference>
<keyword evidence="4" id="KW-1185">Reference proteome</keyword>
<sequence>MKSSADGLSVSYRLVDRRVWLPVLQSCRSRLALAWATLSRLSMSVAAVVLS</sequence>